<protein>
    <recommendedName>
        <fullName evidence="3">Aminotransferase-like plant mobile domain-containing protein</fullName>
    </recommendedName>
</protein>
<sequence>MKAKQNHRNNKGAFNSPLYLGANCSSVIHRYFFQSSGARSHPVITDSRYYPAGDEHHFNPLELIHIRLPSKTDAIQLVMGIISTSWDLSPPITRNSILHSLLIPLHLKQVSSMAFRNQVSSFIQSLPDNLWEIHPRNQLAWLRYFKDLKPDTSFLSWLIGHFNPNTMVFRFEDSEVTPTYEEMCAIMGHHPVQDETPALPPGPRCDLAEIAALCPVYRPGGIDPNQGLPLEPFLNRGSMDVNPSWGRACCFLLLNMYALLNVYAMKNRQPGIGDFRLLTVVRDMQVYRRTVFMMIIGETMCWVRDIALHVTNFNIHHRGCPMLLQAWALDKLRMIPSVLASSIPTYGPANFWPCSRGQFDFGDNPVIRWTCPWWRIRLATAGSVNLSYVLYASLDRSMAYFPDRIHRQYGVVQRIPRAHNFESGSMTPNLLTNLADRWRNQNTWYMGQGVMQDTVTPEYIDWFHS</sequence>
<gene>
    <name evidence="1" type="ORF">JCGZ_00319</name>
</gene>
<dbReference type="Proteomes" id="UP000027138">
    <property type="component" value="Unassembled WGS sequence"/>
</dbReference>
<accession>A0A067JK87</accession>
<reference evidence="1 2" key="1">
    <citation type="journal article" date="2014" name="PLoS ONE">
        <title>Global Analysis of Gene Expression Profiles in Physic Nut (Jatropha curcas L.) Seedlings Exposed to Salt Stress.</title>
        <authorList>
            <person name="Zhang L."/>
            <person name="Zhang C."/>
            <person name="Wu P."/>
            <person name="Chen Y."/>
            <person name="Li M."/>
            <person name="Jiang H."/>
            <person name="Wu G."/>
        </authorList>
    </citation>
    <scope>NUCLEOTIDE SEQUENCE [LARGE SCALE GENOMIC DNA]</scope>
    <source>
        <strain evidence="2">cv. GZQX0401</strain>
        <tissue evidence="1">Young leaves</tissue>
    </source>
</reference>
<organism evidence="1 2">
    <name type="scientific">Jatropha curcas</name>
    <name type="common">Barbados nut</name>
    <dbReference type="NCBI Taxonomy" id="180498"/>
    <lineage>
        <taxon>Eukaryota</taxon>
        <taxon>Viridiplantae</taxon>
        <taxon>Streptophyta</taxon>
        <taxon>Embryophyta</taxon>
        <taxon>Tracheophyta</taxon>
        <taxon>Spermatophyta</taxon>
        <taxon>Magnoliopsida</taxon>
        <taxon>eudicotyledons</taxon>
        <taxon>Gunneridae</taxon>
        <taxon>Pentapetalae</taxon>
        <taxon>rosids</taxon>
        <taxon>fabids</taxon>
        <taxon>Malpighiales</taxon>
        <taxon>Euphorbiaceae</taxon>
        <taxon>Crotonoideae</taxon>
        <taxon>Jatropheae</taxon>
        <taxon>Jatropha</taxon>
    </lineage>
</organism>
<name>A0A067JK87_JATCU</name>
<keyword evidence="2" id="KW-1185">Reference proteome</keyword>
<dbReference type="AlphaFoldDB" id="A0A067JK87"/>
<evidence type="ECO:0000313" key="1">
    <source>
        <dbReference type="EMBL" id="KDP23203.1"/>
    </source>
</evidence>
<evidence type="ECO:0008006" key="3">
    <source>
        <dbReference type="Google" id="ProtNLM"/>
    </source>
</evidence>
<evidence type="ECO:0000313" key="2">
    <source>
        <dbReference type="Proteomes" id="UP000027138"/>
    </source>
</evidence>
<proteinExistence type="predicted"/>
<dbReference type="EMBL" id="KK915224">
    <property type="protein sequence ID" value="KDP23203.1"/>
    <property type="molecule type" value="Genomic_DNA"/>
</dbReference>